<keyword evidence="3" id="KW-1185">Reference proteome</keyword>
<reference evidence="2 3" key="1">
    <citation type="submission" date="2020-12" db="EMBL/GenBank/DDBJ databases">
        <title>Concerted genomic and epigenomic changes stabilize Arabidopsis allopolyploids.</title>
        <authorList>
            <person name="Chen Z."/>
        </authorList>
    </citation>
    <scope>NUCLEOTIDE SEQUENCE [LARGE SCALE GENOMIC DNA]</scope>
    <source>
        <strain evidence="2">Allo738</strain>
        <tissue evidence="2">Leaf</tissue>
    </source>
</reference>
<evidence type="ECO:0000313" key="3">
    <source>
        <dbReference type="Proteomes" id="UP000694240"/>
    </source>
</evidence>
<comment type="caution">
    <text evidence="2">The sequence shown here is derived from an EMBL/GenBank/DDBJ whole genome shotgun (WGS) entry which is preliminary data.</text>
</comment>
<feature type="chain" id="PRO_5035851097" evidence="1">
    <location>
        <begin position="25"/>
        <end position="84"/>
    </location>
</feature>
<dbReference type="Proteomes" id="UP000694240">
    <property type="component" value="Chromosome 13"/>
</dbReference>
<organism evidence="2 3">
    <name type="scientific">Arabidopsis thaliana x Arabidopsis arenosa</name>
    <dbReference type="NCBI Taxonomy" id="1240361"/>
    <lineage>
        <taxon>Eukaryota</taxon>
        <taxon>Viridiplantae</taxon>
        <taxon>Streptophyta</taxon>
        <taxon>Embryophyta</taxon>
        <taxon>Tracheophyta</taxon>
        <taxon>Spermatophyta</taxon>
        <taxon>Magnoliopsida</taxon>
        <taxon>eudicotyledons</taxon>
        <taxon>Gunneridae</taxon>
        <taxon>Pentapetalae</taxon>
        <taxon>rosids</taxon>
        <taxon>malvids</taxon>
        <taxon>Brassicales</taxon>
        <taxon>Brassicaceae</taxon>
        <taxon>Camelineae</taxon>
        <taxon>Arabidopsis</taxon>
    </lineage>
</organism>
<feature type="signal peptide" evidence="1">
    <location>
        <begin position="1"/>
        <end position="24"/>
    </location>
</feature>
<gene>
    <name evidence="2" type="ORF">ISN45_Aa08g023120</name>
</gene>
<dbReference type="AlphaFoldDB" id="A0A8T1XKI5"/>
<protein>
    <submittedName>
        <fullName evidence="2">Uncharacterized protein</fullName>
    </submittedName>
</protein>
<sequence>MAIIKTKLVVYIFTLLFILSYVHCHATSASSPGFDIGELCKRFKFNPCEYGGNRGCTVFCRRKLFTRGHCRASEGFEGCWCCPI</sequence>
<proteinExistence type="predicted"/>
<dbReference type="EMBL" id="JAEFBK010000013">
    <property type="protein sequence ID" value="KAG7534797.1"/>
    <property type="molecule type" value="Genomic_DNA"/>
</dbReference>
<keyword evidence="1" id="KW-0732">Signal</keyword>
<name>A0A8T1XKI5_9BRAS</name>
<evidence type="ECO:0000313" key="2">
    <source>
        <dbReference type="EMBL" id="KAG7534797.1"/>
    </source>
</evidence>
<evidence type="ECO:0000256" key="1">
    <source>
        <dbReference type="SAM" id="SignalP"/>
    </source>
</evidence>
<accession>A0A8T1XKI5</accession>